<dbReference type="InterPro" id="IPR007863">
    <property type="entry name" value="Peptidase_M16_C"/>
</dbReference>
<dbReference type="PANTHER" id="PTHR11851">
    <property type="entry name" value="METALLOPROTEASE"/>
    <property type="match status" value="1"/>
</dbReference>
<evidence type="ECO:0000313" key="14">
    <source>
        <dbReference type="Proteomes" id="UP000271241"/>
    </source>
</evidence>
<keyword evidence="8" id="KW-0472">Membrane</keyword>
<dbReference type="Pfam" id="PF00675">
    <property type="entry name" value="Peptidase_M16"/>
    <property type="match status" value="1"/>
</dbReference>
<evidence type="ECO:0000256" key="3">
    <source>
        <dbReference type="ARBA" id="ARBA00022660"/>
    </source>
</evidence>
<protein>
    <recommendedName>
        <fullName evidence="10">Cytochrome b-c1 complex subunit 2, mitochondrial</fullName>
    </recommendedName>
</protein>
<evidence type="ECO:0000256" key="10">
    <source>
        <dbReference type="ARBA" id="ARBA00040751"/>
    </source>
</evidence>
<evidence type="ECO:0000259" key="11">
    <source>
        <dbReference type="Pfam" id="PF00675"/>
    </source>
</evidence>
<evidence type="ECO:0000259" key="12">
    <source>
        <dbReference type="Pfam" id="PF05193"/>
    </source>
</evidence>
<dbReference type="InterPro" id="IPR011765">
    <property type="entry name" value="Pept_M16_N"/>
</dbReference>
<keyword evidence="6" id="KW-0249">Electron transport</keyword>
<evidence type="ECO:0000313" key="13">
    <source>
        <dbReference type="EMBL" id="RKP06845.1"/>
    </source>
</evidence>
<dbReference type="Gene3D" id="3.30.830.10">
    <property type="entry name" value="Metalloenzyme, LuxS/M16 peptidase-like"/>
    <property type="match status" value="2"/>
</dbReference>
<dbReference type="InterPro" id="IPR011249">
    <property type="entry name" value="Metalloenz_LuxS/M16"/>
</dbReference>
<dbReference type="Pfam" id="PF05193">
    <property type="entry name" value="Peptidase_M16_C"/>
    <property type="match status" value="1"/>
</dbReference>
<comment type="subcellular location">
    <subcellularLocation>
        <location evidence="1">Mitochondrion inner membrane</location>
        <topology evidence="1">Peripheral membrane protein</topology>
        <orientation evidence="1">Matrix side</orientation>
    </subcellularLocation>
</comment>
<feature type="domain" description="Peptidase M16 N-terminal" evidence="11">
    <location>
        <begin position="41"/>
        <end position="187"/>
    </location>
</feature>
<evidence type="ECO:0000256" key="5">
    <source>
        <dbReference type="ARBA" id="ARBA00022946"/>
    </source>
</evidence>
<evidence type="ECO:0000256" key="7">
    <source>
        <dbReference type="ARBA" id="ARBA00023128"/>
    </source>
</evidence>
<evidence type="ECO:0000256" key="8">
    <source>
        <dbReference type="ARBA" id="ARBA00023136"/>
    </source>
</evidence>
<sequence length="443" mass="46279">MLAARRLPTAAVASARVARTYASAATGSASAQVSSTKQGVRVATYDDLASPAAGLSVVLNAGARHESSESLGYAHYLKNFAFQASNKRTPFRIAREAELQGGLLYGDLSRESISYRARFLREDWAYFTEVLAEVVTSPKFAHYALPEVRAHVQAESAAALADPQVAMMEALHRVAFRTGLGNSLYATATSGVSADAIRHYQLANLAGLTVVGHGVEHASLVAAVERAFEGFDLAPVPTSVATKYHGGNAHLDAPAAVASGNAICALAFSASAADRPAARALRYLLGGESHVKWSHGQSPLAKVAQQHGAEVRGLNLEYSDASLVGFVTHAPAGNIRSAVHDLSAELRKVASGDVSTEALQRALATARFEAADSVDSIDARLTKIGEDVAASGKSVSVAESIAAIAEVKSSDVVNLAKRLVKSRPSLAAAGNPHDLPYADELGF</sequence>
<keyword evidence="14" id="KW-1185">Reference proteome</keyword>
<dbReference type="GO" id="GO:0046872">
    <property type="term" value="F:metal ion binding"/>
    <property type="evidence" value="ECO:0007669"/>
    <property type="project" value="InterPro"/>
</dbReference>
<dbReference type="PANTHER" id="PTHR11851:SF209">
    <property type="entry name" value="CYTOCHROME B-C1 COMPLEX SUBUNIT 2, MITOCHONDRIAL"/>
    <property type="match status" value="1"/>
</dbReference>
<dbReference type="EMBL" id="KZ992807">
    <property type="protein sequence ID" value="RKP06845.1"/>
    <property type="molecule type" value="Genomic_DNA"/>
</dbReference>
<dbReference type="STRING" id="78915.A0A4P9XLX3"/>
<proteinExistence type="inferred from homology"/>
<evidence type="ECO:0000256" key="6">
    <source>
        <dbReference type="ARBA" id="ARBA00022982"/>
    </source>
</evidence>
<keyword evidence="4" id="KW-0999">Mitochondrion inner membrane</keyword>
<keyword evidence="3" id="KW-0679">Respiratory chain</keyword>
<keyword evidence="5" id="KW-0809">Transit peptide</keyword>
<dbReference type="InterPro" id="IPR050361">
    <property type="entry name" value="MPP/UQCRC_Complex"/>
</dbReference>
<dbReference type="AlphaFoldDB" id="A0A4P9XLX3"/>
<evidence type="ECO:0000256" key="4">
    <source>
        <dbReference type="ARBA" id="ARBA00022792"/>
    </source>
</evidence>
<dbReference type="Proteomes" id="UP000271241">
    <property type="component" value="Unassembled WGS sequence"/>
</dbReference>
<evidence type="ECO:0000256" key="1">
    <source>
        <dbReference type="ARBA" id="ARBA00004443"/>
    </source>
</evidence>
<comment type="similarity">
    <text evidence="9">Belongs to the peptidase M16 family. UQCRC2/QCR2 subfamily.</text>
</comment>
<evidence type="ECO:0000256" key="2">
    <source>
        <dbReference type="ARBA" id="ARBA00022448"/>
    </source>
</evidence>
<dbReference type="OrthoDB" id="6369905at2759"/>
<reference evidence="14" key="1">
    <citation type="journal article" date="2018" name="Nat. Microbiol.">
        <title>Leveraging single-cell genomics to expand the fungal tree of life.</title>
        <authorList>
            <person name="Ahrendt S.R."/>
            <person name="Quandt C.A."/>
            <person name="Ciobanu D."/>
            <person name="Clum A."/>
            <person name="Salamov A."/>
            <person name="Andreopoulos B."/>
            <person name="Cheng J.F."/>
            <person name="Woyke T."/>
            <person name="Pelin A."/>
            <person name="Henrissat B."/>
            <person name="Reynolds N.K."/>
            <person name="Benny G.L."/>
            <person name="Smith M.E."/>
            <person name="James T.Y."/>
            <person name="Grigoriev I.V."/>
        </authorList>
    </citation>
    <scope>NUCLEOTIDE SEQUENCE [LARGE SCALE GENOMIC DNA]</scope>
    <source>
        <strain evidence="14">RSA 1356</strain>
    </source>
</reference>
<name>A0A4P9XLX3_9FUNG</name>
<evidence type="ECO:0000256" key="9">
    <source>
        <dbReference type="ARBA" id="ARBA00038146"/>
    </source>
</evidence>
<dbReference type="SUPFAM" id="SSF63411">
    <property type="entry name" value="LuxS/MPP-like metallohydrolase"/>
    <property type="match status" value="2"/>
</dbReference>
<feature type="domain" description="Peptidase M16 C-terminal" evidence="12">
    <location>
        <begin position="208"/>
        <end position="364"/>
    </location>
</feature>
<keyword evidence="2" id="KW-0813">Transport</keyword>
<organism evidence="13 14">
    <name type="scientific">Thamnocephalis sphaerospora</name>
    <dbReference type="NCBI Taxonomy" id="78915"/>
    <lineage>
        <taxon>Eukaryota</taxon>
        <taxon>Fungi</taxon>
        <taxon>Fungi incertae sedis</taxon>
        <taxon>Zoopagomycota</taxon>
        <taxon>Zoopagomycotina</taxon>
        <taxon>Zoopagomycetes</taxon>
        <taxon>Zoopagales</taxon>
        <taxon>Sigmoideomycetaceae</taxon>
        <taxon>Thamnocephalis</taxon>
    </lineage>
</organism>
<dbReference type="GO" id="GO:0005743">
    <property type="term" value="C:mitochondrial inner membrane"/>
    <property type="evidence" value="ECO:0007669"/>
    <property type="project" value="UniProtKB-SubCell"/>
</dbReference>
<keyword evidence="7" id="KW-0496">Mitochondrion</keyword>
<accession>A0A4P9XLX3</accession>
<dbReference type="FunFam" id="3.30.830.10:FF:000039">
    <property type="entry name" value="Ubiquinol-cytochrome c reductase core subunit 2"/>
    <property type="match status" value="1"/>
</dbReference>
<gene>
    <name evidence="13" type="ORF">THASP1DRAFT_17921</name>
</gene>